<evidence type="ECO:0000313" key="2">
    <source>
        <dbReference type="Proteomes" id="UP000749559"/>
    </source>
</evidence>
<reference evidence="1" key="1">
    <citation type="submission" date="2022-03" db="EMBL/GenBank/DDBJ databases">
        <authorList>
            <person name="Martin C."/>
        </authorList>
    </citation>
    <scope>NUCLEOTIDE SEQUENCE</scope>
</reference>
<dbReference type="OrthoDB" id="5953039at2759"/>
<dbReference type="InterPro" id="IPR036195">
    <property type="entry name" value="AbfB_ABD_sf"/>
</dbReference>
<gene>
    <name evidence="1" type="ORF">OFUS_LOCUS23309</name>
</gene>
<proteinExistence type="predicted"/>
<keyword evidence="2" id="KW-1185">Reference proteome</keyword>
<name>A0A8J1TCD6_OWEFU</name>
<dbReference type="Gene3D" id="3.50.4.10">
    <property type="entry name" value="Hepatocyte Growth Factor"/>
    <property type="match status" value="1"/>
</dbReference>
<dbReference type="EMBL" id="CAIIXF020000011">
    <property type="protein sequence ID" value="CAH1799281.1"/>
    <property type="molecule type" value="Genomic_DNA"/>
</dbReference>
<dbReference type="SUPFAM" id="SSF110221">
    <property type="entry name" value="AbfB domain"/>
    <property type="match status" value="1"/>
</dbReference>
<dbReference type="AlphaFoldDB" id="A0A8J1TCD6"/>
<evidence type="ECO:0000313" key="1">
    <source>
        <dbReference type="EMBL" id="CAH1799281.1"/>
    </source>
</evidence>
<dbReference type="GO" id="GO:0046373">
    <property type="term" value="P:L-arabinose metabolic process"/>
    <property type="evidence" value="ECO:0007669"/>
    <property type="project" value="InterPro"/>
</dbReference>
<protein>
    <submittedName>
        <fullName evidence="1">Uncharacterized protein</fullName>
    </submittedName>
</protein>
<accession>A0A8J1TCD6</accession>
<dbReference type="Gene3D" id="2.80.10.50">
    <property type="match status" value="1"/>
</dbReference>
<comment type="caution">
    <text evidence="1">The sequence shown here is derived from an EMBL/GenBank/DDBJ whole genome shotgun (WGS) entry which is preliminary data.</text>
</comment>
<feature type="non-terminal residue" evidence="1">
    <location>
        <position position="1"/>
    </location>
</feature>
<organism evidence="1 2">
    <name type="scientific">Owenia fusiformis</name>
    <name type="common">Polychaete worm</name>
    <dbReference type="NCBI Taxonomy" id="6347"/>
    <lineage>
        <taxon>Eukaryota</taxon>
        <taxon>Metazoa</taxon>
        <taxon>Spiralia</taxon>
        <taxon>Lophotrochozoa</taxon>
        <taxon>Annelida</taxon>
        <taxon>Polychaeta</taxon>
        <taxon>Sedentaria</taxon>
        <taxon>Canalipalpata</taxon>
        <taxon>Sabellida</taxon>
        <taxon>Oweniida</taxon>
        <taxon>Oweniidae</taxon>
        <taxon>Owenia</taxon>
    </lineage>
</organism>
<dbReference type="GO" id="GO:0046556">
    <property type="term" value="F:alpha-L-arabinofuranosidase activity"/>
    <property type="evidence" value="ECO:0007669"/>
    <property type="project" value="InterPro"/>
</dbReference>
<dbReference type="InterPro" id="IPR007934">
    <property type="entry name" value="AbfB_ABD"/>
</dbReference>
<dbReference type="Proteomes" id="UP000749559">
    <property type="component" value="Unassembled WGS sequence"/>
</dbReference>
<sequence length="228" mass="25368">QMFKKQVNFKGTNVTQEIESTSPNKCAITCIQLPGCVAFDFGASDVRCHLLGNQVLEAAIDGYNVFLPMNEDGKGGDVVPLYYFTSQNYGSYGICAVVGNSYRSENVANCKEYFKILSPGLSGVDGTISIQSVKYPNRYWLASGMDAILYWEDITATNDQTAFNNNATFILHIDQWYTGCYTFESAEFPGYYVRHQGSIHKLHQMVASSLFYGDASFRPDSDGQFSVE</sequence>
<dbReference type="Pfam" id="PF05270">
    <property type="entry name" value="AbfB"/>
    <property type="match status" value="1"/>
</dbReference>